<dbReference type="GO" id="GO:0046839">
    <property type="term" value="P:phospholipid dephosphorylation"/>
    <property type="evidence" value="ECO:0007669"/>
    <property type="project" value="TreeGrafter"/>
</dbReference>
<comment type="subcellular location">
    <subcellularLocation>
        <location evidence="1">Membrane</location>
        <topology evidence="1">Multi-pass membrane protein</topology>
    </subcellularLocation>
</comment>
<dbReference type="Pfam" id="PF01569">
    <property type="entry name" value="PAP2"/>
    <property type="match status" value="1"/>
</dbReference>
<feature type="transmembrane region" description="Helical" evidence="7">
    <location>
        <begin position="280"/>
        <end position="299"/>
    </location>
</feature>
<dbReference type="PANTHER" id="PTHR10165:SF84">
    <property type="entry name" value="PHOSPHATIDIC ACID PHOSPHATASE BETA"/>
    <property type="match status" value="1"/>
</dbReference>
<dbReference type="SMART" id="SM00014">
    <property type="entry name" value="acidPPc"/>
    <property type="match status" value="1"/>
</dbReference>
<keyword evidence="10" id="KW-1185">Reference proteome</keyword>
<dbReference type="AlphaFoldDB" id="A0A1Y2H6Z1"/>
<dbReference type="SUPFAM" id="SSF48317">
    <property type="entry name" value="Acid phosphatase/Vanadium-dependent haloperoxidase"/>
    <property type="match status" value="1"/>
</dbReference>
<name>A0A1Y2H6Z1_9FUNG</name>
<feature type="transmembrane region" description="Helical" evidence="7">
    <location>
        <begin position="86"/>
        <end position="106"/>
    </location>
</feature>
<keyword evidence="3 7" id="KW-0812">Transmembrane</keyword>
<dbReference type="GO" id="GO:0006644">
    <property type="term" value="P:phospholipid metabolic process"/>
    <property type="evidence" value="ECO:0007669"/>
    <property type="project" value="InterPro"/>
</dbReference>
<protein>
    <submittedName>
        <fullName evidence="9">Phosphatidic acid phosphatase type 2/haloperoxidase</fullName>
    </submittedName>
</protein>
<feature type="region of interest" description="Disordered" evidence="6">
    <location>
        <begin position="1"/>
        <end position="30"/>
    </location>
</feature>
<evidence type="ECO:0000256" key="6">
    <source>
        <dbReference type="SAM" id="MobiDB-lite"/>
    </source>
</evidence>
<gene>
    <name evidence="9" type="ORF">BCR44DRAFT_38750</name>
</gene>
<evidence type="ECO:0000256" key="4">
    <source>
        <dbReference type="ARBA" id="ARBA00022989"/>
    </source>
</evidence>
<keyword evidence="9" id="KW-0560">Oxidoreductase</keyword>
<comment type="caution">
    <text evidence="9">The sequence shown here is derived from an EMBL/GenBank/DDBJ whole genome shotgun (WGS) entry which is preliminary data.</text>
</comment>
<dbReference type="InterPro" id="IPR000326">
    <property type="entry name" value="PAP2/HPO"/>
</dbReference>
<dbReference type="EMBL" id="MCFL01000089">
    <property type="protein sequence ID" value="ORZ30320.1"/>
    <property type="molecule type" value="Genomic_DNA"/>
</dbReference>
<evidence type="ECO:0000313" key="9">
    <source>
        <dbReference type="EMBL" id="ORZ30320.1"/>
    </source>
</evidence>
<dbReference type="GO" id="GO:0016020">
    <property type="term" value="C:membrane"/>
    <property type="evidence" value="ECO:0007669"/>
    <property type="project" value="UniProtKB-SubCell"/>
</dbReference>
<dbReference type="STRING" id="765915.A0A1Y2H6Z1"/>
<dbReference type="InterPro" id="IPR036938">
    <property type="entry name" value="PAP2/HPO_sf"/>
</dbReference>
<comment type="similarity">
    <text evidence="2">Belongs to the PA-phosphatase related phosphoesterase family.</text>
</comment>
<feature type="transmembrane region" description="Helical" evidence="7">
    <location>
        <begin position="161"/>
        <end position="179"/>
    </location>
</feature>
<proteinExistence type="inferred from homology"/>
<evidence type="ECO:0000313" key="10">
    <source>
        <dbReference type="Proteomes" id="UP000193411"/>
    </source>
</evidence>
<dbReference type="InterPro" id="IPR043216">
    <property type="entry name" value="PAP-like"/>
</dbReference>
<keyword evidence="5 7" id="KW-0472">Membrane</keyword>
<dbReference type="Proteomes" id="UP000193411">
    <property type="component" value="Unassembled WGS sequence"/>
</dbReference>
<feature type="compositionally biased region" description="Polar residues" evidence="6">
    <location>
        <begin position="1"/>
        <end position="21"/>
    </location>
</feature>
<evidence type="ECO:0000256" key="5">
    <source>
        <dbReference type="ARBA" id="ARBA00023136"/>
    </source>
</evidence>
<dbReference type="PANTHER" id="PTHR10165">
    <property type="entry name" value="LIPID PHOSPHATE PHOSPHATASE"/>
    <property type="match status" value="1"/>
</dbReference>
<dbReference type="GO" id="GO:0008195">
    <property type="term" value="F:phosphatidate phosphatase activity"/>
    <property type="evidence" value="ECO:0007669"/>
    <property type="project" value="TreeGrafter"/>
</dbReference>
<feature type="transmembrane region" description="Helical" evidence="7">
    <location>
        <begin position="132"/>
        <end position="149"/>
    </location>
</feature>
<evidence type="ECO:0000256" key="3">
    <source>
        <dbReference type="ARBA" id="ARBA00022692"/>
    </source>
</evidence>
<keyword evidence="9" id="KW-0575">Peroxidase</keyword>
<feature type="domain" description="Phosphatidic acid phosphatase type 2/haloperoxidase" evidence="8">
    <location>
        <begin position="159"/>
        <end position="295"/>
    </location>
</feature>
<evidence type="ECO:0000256" key="2">
    <source>
        <dbReference type="ARBA" id="ARBA00008816"/>
    </source>
</evidence>
<sequence>MTNANITQSSASMASSQNLNHPPTGLPYPGFTSDATIPMVSMPAPNHNSSSLGDLPFGLLDEDPDVAKRRALERETLLSHSYRRHLFFEIGTIVACMIGGLILNILPPLKQTHNINNIAIQYPLEKQTIPEWLAAILTVFIPFVVILATKRQRGIRPAIGLLMSVGITLFITGALKNLVGELRPDFLDRCKPSPTDPQICTGDAAEIKEGRRSFPSGHSSVAAAGTVYLSLWLATRLRVFDHSHDVPKAFRLFLAHMPVCGGLAVALTRRLDHRHHWLDIIAGFLLGSYVAFLTARVYIKGFSLVTISVAGVTSARQLHDMDRYVRSLRTAGAGDRAVYASGANPGGVGQHVAAVHPTQSAAAEAQSGFTAVNVDGNGREYSGRQ</sequence>
<dbReference type="Gene3D" id="1.20.144.10">
    <property type="entry name" value="Phosphatidic acid phosphatase type 2/haloperoxidase"/>
    <property type="match status" value="1"/>
</dbReference>
<dbReference type="GO" id="GO:0004601">
    <property type="term" value="F:peroxidase activity"/>
    <property type="evidence" value="ECO:0007669"/>
    <property type="project" value="UniProtKB-KW"/>
</dbReference>
<dbReference type="CDD" id="cd03390">
    <property type="entry name" value="PAP2_containing_1_like"/>
    <property type="match status" value="1"/>
</dbReference>
<organism evidence="9 10">
    <name type="scientific">Catenaria anguillulae PL171</name>
    <dbReference type="NCBI Taxonomy" id="765915"/>
    <lineage>
        <taxon>Eukaryota</taxon>
        <taxon>Fungi</taxon>
        <taxon>Fungi incertae sedis</taxon>
        <taxon>Blastocladiomycota</taxon>
        <taxon>Blastocladiomycetes</taxon>
        <taxon>Blastocladiales</taxon>
        <taxon>Catenariaceae</taxon>
        <taxon>Catenaria</taxon>
    </lineage>
</organism>
<evidence type="ECO:0000259" key="8">
    <source>
        <dbReference type="SMART" id="SM00014"/>
    </source>
</evidence>
<accession>A0A1Y2H6Z1</accession>
<feature type="transmembrane region" description="Helical" evidence="7">
    <location>
        <begin position="249"/>
        <end position="268"/>
    </location>
</feature>
<dbReference type="OrthoDB" id="10030083at2759"/>
<keyword evidence="4 7" id="KW-1133">Transmembrane helix</keyword>
<reference evidence="9 10" key="1">
    <citation type="submission" date="2016-07" db="EMBL/GenBank/DDBJ databases">
        <title>Pervasive Adenine N6-methylation of Active Genes in Fungi.</title>
        <authorList>
            <consortium name="DOE Joint Genome Institute"/>
            <person name="Mondo S.J."/>
            <person name="Dannebaum R.O."/>
            <person name="Kuo R.C."/>
            <person name="Labutti K."/>
            <person name="Haridas S."/>
            <person name="Kuo A."/>
            <person name="Salamov A."/>
            <person name="Ahrendt S.R."/>
            <person name="Lipzen A."/>
            <person name="Sullivan W."/>
            <person name="Andreopoulos W.B."/>
            <person name="Clum A."/>
            <person name="Lindquist E."/>
            <person name="Daum C."/>
            <person name="Ramamoorthy G.K."/>
            <person name="Gryganskyi A."/>
            <person name="Culley D."/>
            <person name="Magnuson J.K."/>
            <person name="James T.Y."/>
            <person name="O'Malley M.A."/>
            <person name="Stajich J.E."/>
            <person name="Spatafora J.W."/>
            <person name="Visel A."/>
            <person name="Grigoriev I.V."/>
        </authorList>
    </citation>
    <scope>NUCLEOTIDE SEQUENCE [LARGE SCALE GENOMIC DNA]</scope>
    <source>
        <strain evidence="9 10">PL171</strain>
    </source>
</reference>
<evidence type="ECO:0000256" key="7">
    <source>
        <dbReference type="SAM" id="Phobius"/>
    </source>
</evidence>
<evidence type="ECO:0000256" key="1">
    <source>
        <dbReference type="ARBA" id="ARBA00004141"/>
    </source>
</evidence>